<protein>
    <recommendedName>
        <fullName evidence="3">17 kDa surface antigen</fullName>
    </recommendedName>
</protein>
<evidence type="ECO:0000256" key="3">
    <source>
        <dbReference type="ARBA" id="ARBA00015281"/>
    </source>
</evidence>
<evidence type="ECO:0000256" key="4">
    <source>
        <dbReference type="ARBA" id="ARBA00023136"/>
    </source>
</evidence>
<feature type="domain" description="Glycine zipper 2TM" evidence="7">
    <location>
        <begin position="115"/>
        <end position="154"/>
    </location>
</feature>
<evidence type="ECO:0000259" key="7">
    <source>
        <dbReference type="Pfam" id="PF05433"/>
    </source>
</evidence>
<comment type="caution">
    <text evidence="8">The sequence shown here is derived from an EMBL/GenBank/DDBJ whole genome shotgun (WGS) entry which is preliminary data.</text>
</comment>
<sequence>MTAAIEKKFAFAAAAGLAFAVATPTQAADLMQPVPAAQSHFVPSPAIGDMTAEHKRKKRHPYHARGHAYGHRNHYDDRRYYDDRSYYGEPIYRDTRIWRARDGRYYCRKEDGTTGLLIGAGVGGLIGNEVAGRGDKTLGTLLGAVGGAMLGREIDRSNSRCR</sequence>
<evidence type="ECO:0000313" key="9">
    <source>
        <dbReference type="Proteomes" id="UP000320547"/>
    </source>
</evidence>
<dbReference type="AlphaFoldDB" id="A0A562UVQ8"/>
<dbReference type="GO" id="GO:0009279">
    <property type="term" value="C:cell outer membrane"/>
    <property type="evidence" value="ECO:0007669"/>
    <property type="project" value="UniProtKB-SubCell"/>
</dbReference>
<keyword evidence="5" id="KW-0449">Lipoprotein</keyword>
<reference evidence="8 9" key="1">
    <citation type="submission" date="2019-07" db="EMBL/GenBank/DDBJ databases">
        <title>Genomic Encyclopedia of Archaeal and Bacterial Type Strains, Phase II (KMG-II): from individual species to whole genera.</title>
        <authorList>
            <person name="Goeker M."/>
        </authorList>
    </citation>
    <scope>NUCLEOTIDE SEQUENCE [LARGE SCALE GENOMIC DNA]</scope>
    <source>
        <strain evidence="8 9">ATCC BAA-2084</strain>
    </source>
</reference>
<evidence type="ECO:0000256" key="2">
    <source>
        <dbReference type="ARBA" id="ARBA00008681"/>
    </source>
</evidence>
<dbReference type="PANTHER" id="PTHR35603:SF2">
    <property type="entry name" value="OUTER MEMBRANE LIPOPROTEIN"/>
    <property type="match status" value="1"/>
</dbReference>
<dbReference type="PANTHER" id="PTHR35603">
    <property type="match status" value="1"/>
</dbReference>
<dbReference type="Pfam" id="PF05433">
    <property type="entry name" value="Rick_17kDa_Anti"/>
    <property type="match status" value="1"/>
</dbReference>
<dbReference type="STRING" id="476157.GCA_001663155_02047"/>
<keyword evidence="4" id="KW-0472">Membrane</keyword>
<name>A0A562UVQ8_9SPHN</name>
<evidence type="ECO:0000256" key="6">
    <source>
        <dbReference type="SAM" id="SignalP"/>
    </source>
</evidence>
<evidence type="ECO:0000256" key="5">
    <source>
        <dbReference type="ARBA" id="ARBA00023288"/>
    </source>
</evidence>
<comment type="subcellular location">
    <subcellularLocation>
        <location evidence="1">Cell outer membrane</location>
        <topology evidence="1">Lipid-anchor</topology>
    </subcellularLocation>
</comment>
<evidence type="ECO:0000313" key="8">
    <source>
        <dbReference type="EMBL" id="TWJ09667.1"/>
    </source>
</evidence>
<feature type="chain" id="PRO_5022051380" description="17 kDa surface antigen" evidence="6">
    <location>
        <begin position="28"/>
        <end position="162"/>
    </location>
</feature>
<dbReference type="RefSeq" id="WP_245638230.1">
    <property type="nucleotide sequence ID" value="NZ_CP015963.1"/>
</dbReference>
<organism evidence="8 9">
    <name type="scientific">Altererythrobacter ishigakiensis</name>
    <dbReference type="NCBI Taxonomy" id="476157"/>
    <lineage>
        <taxon>Bacteria</taxon>
        <taxon>Pseudomonadati</taxon>
        <taxon>Pseudomonadota</taxon>
        <taxon>Alphaproteobacteria</taxon>
        <taxon>Sphingomonadales</taxon>
        <taxon>Erythrobacteraceae</taxon>
        <taxon>Altererythrobacter</taxon>
    </lineage>
</organism>
<dbReference type="InterPro" id="IPR051407">
    <property type="entry name" value="Bact_OM_lipoprot/Surf_antigen"/>
</dbReference>
<gene>
    <name evidence="8" type="ORF">JN10_1306</name>
</gene>
<dbReference type="EMBL" id="VLLK01000001">
    <property type="protein sequence ID" value="TWJ09667.1"/>
    <property type="molecule type" value="Genomic_DNA"/>
</dbReference>
<keyword evidence="9" id="KW-1185">Reference proteome</keyword>
<dbReference type="InterPro" id="IPR008816">
    <property type="entry name" value="Gly_zipper_2TM_dom"/>
</dbReference>
<evidence type="ECO:0000256" key="1">
    <source>
        <dbReference type="ARBA" id="ARBA00004459"/>
    </source>
</evidence>
<keyword evidence="6" id="KW-0732">Signal</keyword>
<feature type="signal peptide" evidence="6">
    <location>
        <begin position="1"/>
        <end position="27"/>
    </location>
</feature>
<comment type="similarity">
    <text evidence="2">Belongs to the rickettsiale 17 kDa surface antigen family.</text>
</comment>
<proteinExistence type="inferred from homology"/>
<dbReference type="Proteomes" id="UP000320547">
    <property type="component" value="Unassembled WGS sequence"/>
</dbReference>
<accession>A0A562UVQ8</accession>